<dbReference type="AlphaFoldDB" id="A0A120FGR5"/>
<dbReference type="OrthoDB" id="9805202at2"/>
<dbReference type="GO" id="GO:0042597">
    <property type="term" value="C:periplasmic space"/>
    <property type="evidence" value="ECO:0007669"/>
    <property type="project" value="UniProtKB-SubCell"/>
</dbReference>
<evidence type="ECO:0000256" key="13">
    <source>
        <dbReference type="PIRSR" id="PIRSR000294-1"/>
    </source>
</evidence>
<evidence type="ECO:0000256" key="12">
    <source>
        <dbReference type="ARBA" id="ARBA00073576"/>
    </source>
</evidence>
<keyword evidence="6 15" id="KW-0732">Signal</keyword>
<sequence length="341" mass="36810">MRLWVSLTLLTALLPAGLSFALTTAKAPDDLTKVRASYRRPDSIPFPSSNPYSEAKSALGEMLFFDPLLSRSKTHSCASCHNPSLSWADGLPRAIGEDPKGLPLRAPTLIDVAFTEPLGWDGKFKDLESVAFGPIEAPANMNLPRAELVARLSAIPGYVDAFSHAFGDSAITPPRIEAALATFERSIVAGEAPFDRWIKGDETAISTSAKQGFELFNGKARCASCHNGPSFTDGSFQDIGVAKGHDIGRGVFFPTSVKLRYAFKTPTLRDVARRGPYMHDGSVGTLEQVVELYNKGGIDRPSRSPDIKPLSLTASEKNDLIAFLHTLTASPETPKVPTLPR</sequence>
<dbReference type="InterPro" id="IPR026259">
    <property type="entry name" value="MauG/Cytc_peroxidase"/>
</dbReference>
<evidence type="ECO:0000313" key="18">
    <source>
        <dbReference type="Proteomes" id="UP000057737"/>
    </source>
</evidence>
<organism evidence="17 18">
    <name type="scientific">Bradyrhizobium macuxiense</name>
    <dbReference type="NCBI Taxonomy" id="1755647"/>
    <lineage>
        <taxon>Bacteria</taxon>
        <taxon>Pseudomonadati</taxon>
        <taxon>Pseudomonadota</taxon>
        <taxon>Alphaproteobacteria</taxon>
        <taxon>Hyphomicrobiales</taxon>
        <taxon>Nitrobacteraceae</taxon>
        <taxon>Bradyrhizobium</taxon>
    </lineage>
</organism>
<evidence type="ECO:0000256" key="5">
    <source>
        <dbReference type="ARBA" id="ARBA00022723"/>
    </source>
</evidence>
<dbReference type="GO" id="GO:0020037">
    <property type="term" value="F:heme binding"/>
    <property type="evidence" value="ECO:0007669"/>
    <property type="project" value="InterPro"/>
</dbReference>
<feature type="binding site" description="covalent" evidence="13">
    <location>
        <position position="222"/>
    </location>
    <ligand>
        <name>heme c</name>
        <dbReference type="ChEBI" id="CHEBI:61717"/>
        <label>2</label>
    </ligand>
</feature>
<evidence type="ECO:0000256" key="10">
    <source>
        <dbReference type="ARBA" id="ARBA00023004"/>
    </source>
</evidence>
<evidence type="ECO:0000256" key="3">
    <source>
        <dbReference type="ARBA" id="ARBA00022448"/>
    </source>
</evidence>
<keyword evidence="8" id="KW-0249">Electron transport</keyword>
<comment type="subcellular location">
    <subcellularLocation>
        <location evidence="1">Periplasm</location>
    </subcellularLocation>
</comment>
<dbReference type="FunFam" id="1.10.760.10:FF:000019">
    <property type="entry name" value="Di-heme cytochrome C peroxidase"/>
    <property type="match status" value="1"/>
</dbReference>
<feature type="signal peptide" evidence="15">
    <location>
        <begin position="1"/>
        <end position="21"/>
    </location>
</feature>
<dbReference type="FunFam" id="1.10.760.10:FF:000031">
    <property type="entry name" value="Di-heme cytochrome C peroxidase"/>
    <property type="match status" value="1"/>
</dbReference>
<feature type="binding site" description="axial binding residue" evidence="14">
    <location>
        <position position="81"/>
    </location>
    <ligand>
        <name>heme c</name>
        <dbReference type="ChEBI" id="CHEBI:61717"/>
        <label>1</label>
    </ligand>
    <ligandPart>
        <name>Fe</name>
        <dbReference type="ChEBI" id="CHEBI:18248"/>
    </ligandPart>
</feature>
<dbReference type="PANTHER" id="PTHR30600">
    <property type="entry name" value="CYTOCHROME C PEROXIDASE-RELATED"/>
    <property type="match status" value="1"/>
</dbReference>
<evidence type="ECO:0000256" key="1">
    <source>
        <dbReference type="ARBA" id="ARBA00004418"/>
    </source>
</evidence>
<dbReference type="Gene3D" id="1.10.760.10">
    <property type="entry name" value="Cytochrome c-like domain"/>
    <property type="match status" value="2"/>
</dbReference>
<keyword evidence="10 14" id="KW-0408">Iron</keyword>
<evidence type="ECO:0000256" key="8">
    <source>
        <dbReference type="ARBA" id="ARBA00022982"/>
    </source>
</evidence>
<keyword evidence="9" id="KW-0560">Oxidoreductase</keyword>
<dbReference type="Proteomes" id="UP000057737">
    <property type="component" value="Unassembled WGS sequence"/>
</dbReference>
<dbReference type="InterPro" id="IPR009056">
    <property type="entry name" value="Cyt_c-like_dom"/>
</dbReference>
<name>A0A120FGR5_9BRAD</name>
<dbReference type="InterPro" id="IPR004852">
    <property type="entry name" value="Di-haem_cyt_c_peroxidsae"/>
</dbReference>
<dbReference type="PANTHER" id="PTHR30600:SF13">
    <property type="entry name" value="METHYLAMINE UTILIZATION PROTEIN"/>
    <property type="match status" value="1"/>
</dbReference>
<evidence type="ECO:0000256" key="14">
    <source>
        <dbReference type="PIRSR" id="PIRSR000294-2"/>
    </source>
</evidence>
<gene>
    <name evidence="17" type="ORF">AS156_02005</name>
</gene>
<dbReference type="SUPFAM" id="SSF46626">
    <property type="entry name" value="Cytochrome c"/>
    <property type="match status" value="2"/>
</dbReference>
<dbReference type="PIRSF" id="PIRSF000294">
    <property type="entry name" value="Cytochrome-c_peroxidase"/>
    <property type="match status" value="1"/>
</dbReference>
<evidence type="ECO:0000256" key="4">
    <source>
        <dbReference type="ARBA" id="ARBA00022617"/>
    </source>
</evidence>
<reference evidence="17 18" key="1">
    <citation type="submission" date="2015-11" db="EMBL/GenBank/DDBJ databases">
        <title>Draft Genome Sequence of the Strain BR 10303 (Bradyrhizobium sp.) isolated from nodules of Centrolobium paraense.</title>
        <authorList>
            <person name="Zelli J.E."/>
            <person name="Simoes-Araujo J.L."/>
            <person name="Barauna A.C."/>
            <person name="Silva K."/>
        </authorList>
    </citation>
    <scope>NUCLEOTIDE SEQUENCE [LARGE SCALE GENOMIC DNA]</scope>
    <source>
        <strain evidence="17 18">BR 10303</strain>
    </source>
</reference>
<evidence type="ECO:0000256" key="9">
    <source>
        <dbReference type="ARBA" id="ARBA00023002"/>
    </source>
</evidence>
<protein>
    <recommendedName>
        <fullName evidence="12">Methylamine utilization protein MauG</fullName>
    </recommendedName>
</protein>
<dbReference type="RefSeq" id="WP_066515728.1">
    <property type="nucleotide sequence ID" value="NZ_LNCU01000127.1"/>
</dbReference>
<evidence type="ECO:0000256" key="7">
    <source>
        <dbReference type="ARBA" id="ARBA00022764"/>
    </source>
</evidence>
<feature type="binding site" description="covalent" evidence="13">
    <location>
        <position position="80"/>
    </location>
    <ligand>
        <name>heme c</name>
        <dbReference type="ChEBI" id="CHEBI:61717"/>
        <label>1</label>
    </ligand>
</feature>
<dbReference type="PROSITE" id="PS51007">
    <property type="entry name" value="CYTC"/>
    <property type="match status" value="2"/>
</dbReference>
<feature type="chain" id="PRO_5007165274" description="Methylamine utilization protein MauG" evidence="15">
    <location>
        <begin position="22"/>
        <end position="341"/>
    </location>
</feature>
<feature type="binding site" description="axial binding residue" evidence="14">
    <location>
        <position position="226"/>
    </location>
    <ligand>
        <name>heme c</name>
        <dbReference type="ChEBI" id="CHEBI:61717"/>
        <label>2</label>
    </ligand>
    <ligandPart>
        <name>Fe</name>
        <dbReference type="ChEBI" id="CHEBI:18248"/>
    </ligandPart>
</feature>
<keyword evidence="3" id="KW-0813">Transport</keyword>
<keyword evidence="7" id="KW-0574">Periplasm</keyword>
<comment type="cofactor">
    <cofactor evidence="13">
        <name>heme</name>
        <dbReference type="ChEBI" id="CHEBI:30413"/>
    </cofactor>
    <text evidence="13">Binds 2 heme groups.</text>
</comment>
<dbReference type="InterPro" id="IPR051395">
    <property type="entry name" value="Cytochrome_c_Peroxidase/MauG"/>
</dbReference>
<evidence type="ECO:0000256" key="2">
    <source>
        <dbReference type="ARBA" id="ARBA00004856"/>
    </source>
</evidence>
<comment type="pathway">
    <text evidence="2">One-carbon metabolism; methylamine degradation.</text>
</comment>
<dbReference type="GO" id="GO:0046872">
    <property type="term" value="F:metal ion binding"/>
    <property type="evidence" value="ECO:0007669"/>
    <property type="project" value="UniProtKB-KW"/>
</dbReference>
<evidence type="ECO:0000259" key="16">
    <source>
        <dbReference type="PROSITE" id="PS51007"/>
    </source>
</evidence>
<comment type="caution">
    <text evidence="17">The sequence shown here is derived from an EMBL/GenBank/DDBJ whole genome shotgun (WGS) entry which is preliminary data.</text>
</comment>
<keyword evidence="4 13" id="KW-0349">Heme</keyword>
<dbReference type="GO" id="GO:0004130">
    <property type="term" value="F:cytochrome-c peroxidase activity"/>
    <property type="evidence" value="ECO:0007669"/>
    <property type="project" value="TreeGrafter"/>
</dbReference>
<dbReference type="GO" id="GO:0009055">
    <property type="term" value="F:electron transfer activity"/>
    <property type="evidence" value="ECO:0007669"/>
    <property type="project" value="InterPro"/>
</dbReference>
<feature type="domain" description="Cytochrome c" evidence="16">
    <location>
        <begin position="207"/>
        <end position="328"/>
    </location>
</feature>
<evidence type="ECO:0000256" key="6">
    <source>
        <dbReference type="ARBA" id="ARBA00022729"/>
    </source>
</evidence>
<keyword evidence="18" id="KW-1185">Reference proteome</keyword>
<dbReference type="InterPro" id="IPR036909">
    <property type="entry name" value="Cyt_c-like_dom_sf"/>
</dbReference>
<evidence type="ECO:0000313" key="17">
    <source>
        <dbReference type="EMBL" id="KWV44777.1"/>
    </source>
</evidence>
<comment type="PTM">
    <text evidence="13">Binds 2 heme groups per subunit.</text>
</comment>
<dbReference type="EMBL" id="LNCU01000127">
    <property type="protein sequence ID" value="KWV44777.1"/>
    <property type="molecule type" value="Genomic_DNA"/>
</dbReference>
<feature type="binding site" description="covalent" evidence="13">
    <location>
        <position position="225"/>
    </location>
    <ligand>
        <name>heme c</name>
        <dbReference type="ChEBI" id="CHEBI:61717"/>
        <label>2</label>
    </ligand>
</feature>
<keyword evidence="5 14" id="KW-0479">Metal-binding</keyword>
<feature type="binding site" description="covalent" evidence="13">
    <location>
        <position position="77"/>
    </location>
    <ligand>
        <name>heme c</name>
        <dbReference type="ChEBI" id="CHEBI:61717"/>
        <label>1</label>
    </ligand>
</feature>
<evidence type="ECO:0000256" key="15">
    <source>
        <dbReference type="SAM" id="SignalP"/>
    </source>
</evidence>
<proteinExistence type="predicted"/>
<accession>A0A120FGR5</accession>
<comment type="function">
    <text evidence="11">Involved in methylamine metabolism. Essential for the maturation of the beta subunit of MADH, presumably via a step in the biosynthesis of tryptophan tryptophylquinone (TTQ), the cofactor of MADH.</text>
</comment>
<evidence type="ECO:0000256" key="11">
    <source>
        <dbReference type="ARBA" id="ARBA00058991"/>
    </source>
</evidence>
<feature type="domain" description="Cytochrome c" evidence="16">
    <location>
        <begin position="55"/>
        <end position="163"/>
    </location>
</feature>
<dbReference type="Pfam" id="PF03150">
    <property type="entry name" value="CCP_MauG"/>
    <property type="match status" value="1"/>
</dbReference>